<dbReference type="EMBL" id="GHES01006021">
    <property type="protein sequence ID" value="MPA36580.1"/>
    <property type="molecule type" value="Transcribed_RNA"/>
</dbReference>
<evidence type="ECO:0000313" key="4">
    <source>
        <dbReference type="EMBL" id="MPA36580.1"/>
    </source>
</evidence>
<sequence>MAANNKPRKPIFSLQSNLSTTLFFIVLFTIPALLLLHTPTASICTTFSAHVKTWSGDLRAAEFAWNRLMFAGNTPPPVALKIAVFSRKWPIGATPGGMERHAHTLHTALARRGHQVHVFTSPPMDDTTPMISQEAPSLSPLIHWHEGEPGRWRYNKAWEQFEEENQREVPFDVVHSESVALPHWLARHLPNLAVSWHGIALESVQSDIYQDLARRPGEPMSPASNKSLQGVIPKVLNEIRFFKNYAHHVAISNSCGEMLRDVYQIPTRRVHVIVNGVNEDDFQEDLSLGHEFRSKVGVPVNASLVLGVAGRLVKDKGHPLLHEAFSKFKDNHPDVYLVVAGSGPWQNRYKDLGSQVIVLGSMNPSELRAFYNSIDIFVNPTLRPQGLDLTLMEAMMSGKPVMASRFSSIKGTIVVDDEFGFMFSPNVESLLEALEVVVTEGAKRLAQRGKACRKYAASMFTARKMALAYERLFLCIKNETFCTYP</sequence>
<dbReference type="SUPFAM" id="SSF53756">
    <property type="entry name" value="UDP-Glycosyltransferase/glycogen phosphorylase"/>
    <property type="match status" value="1"/>
</dbReference>
<gene>
    <name evidence="4" type="ORF">Din_006021</name>
</gene>
<dbReference type="AlphaFoldDB" id="A0A5B6YXQ1"/>
<dbReference type="InterPro" id="IPR001296">
    <property type="entry name" value="Glyco_trans_1"/>
</dbReference>
<dbReference type="GO" id="GO:0016757">
    <property type="term" value="F:glycosyltransferase activity"/>
    <property type="evidence" value="ECO:0007669"/>
    <property type="project" value="UniProtKB-KW"/>
</dbReference>
<feature type="domain" description="Glycosyl transferase family 1" evidence="2">
    <location>
        <begin position="304"/>
        <end position="447"/>
    </location>
</feature>
<evidence type="ECO:0000259" key="3">
    <source>
        <dbReference type="Pfam" id="PF13439"/>
    </source>
</evidence>
<dbReference type="Pfam" id="PF13439">
    <property type="entry name" value="Glyco_transf_4"/>
    <property type="match status" value="1"/>
</dbReference>
<evidence type="ECO:0000259" key="2">
    <source>
        <dbReference type="Pfam" id="PF00534"/>
    </source>
</evidence>
<evidence type="ECO:0008006" key="5">
    <source>
        <dbReference type="Google" id="ProtNLM"/>
    </source>
</evidence>
<dbReference type="Gene3D" id="3.40.50.2000">
    <property type="entry name" value="Glycogen Phosphorylase B"/>
    <property type="match status" value="2"/>
</dbReference>
<dbReference type="PANTHER" id="PTHR46686:SF5">
    <property type="entry name" value="GLYCOSYLTRANSFERASE"/>
    <property type="match status" value="1"/>
</dbReference>
<dbReference type="InterPro" id="IPR028098">
    <property type="entry name" value="Glyco_trans_4-like_N"/>
</dbReference>
<keyword evidence="1" id="KW-0808">Transferase</keyword>
<dbReference type="CDD" id="cd03801">
    <property type="entry name" value="GT4_PimA-like"/>
    <property type="match status" value="1"/>
</dbReference>
<accession>A0A5B6YXQ1</accession>
<protein>
    <recommendedName>
        <fullName evidence="5">Glycosyltransferase subfamily 4-like N-terminal domain-containing protein</fullName>
    </recommendedName>
</protein>
<reference evidence="4" key="1">
    <citation type="submission" date="2019-08" db="EMBL/GenBank/DDBJ databases">
        <title>Reference gene set and small RNA set construction with multiple tissues from Davidia involucrata Baill.</title>
        <authorList>
            <person name="Yang H."/>
            <person name="Zhou C."/>
            <person name="Li G."/>
            <person name="Wang J."/>
            <person name="Gao P."/>
            <person name="Wang M."/>
            <person name="Wang R."/>
            <person name="Zhao Y."/>
        </authorList>
    </citation>
    <scope>NUCLEOTIDE SEQUENCE</scope>
    <source>
        <tissue evidence="4">Mixed with DoveR01_LX</tissue>
    </source>
</reference>
<organism evidence="4">
    <name type="scientific">Davidia involucrata</name>
    <name type="common">Dove tree</name>
    <dbReference type="NCBI Taxonomy" id="16924"/>
    <lineage>
        <taxon>Eukaryota</taxon>
        <taxon>Viridiplantae</taxon>
        <taxon>Streptophyta</taxon>
        <taxon>Embryophyta</taxon>
        <taxon>Tracheophyta</taxon>
        <taxon>Spermatophyta</taxon>
        <taxon>Magnoliopsida</taxon>
        <taxon>eudicotyledons</taxon>
        <taxon>Gunneridae</taxon>
        <taxon>Pentapetalae</taxon>
        <taxon>asterids</taxon>
        <taxon>Cornales</taxon>
        <taxon>Nyssaceae</taxon>
        <taxon>Davidia</taxon>
    </lineage>
</organism>
<dbReference type="PANTHER" id="PTHR46686">
    <property type="entry name" value="GLYCOSYLTRANSFERASE"/>
    <property type="match status" value="1"/>
</dbReference>
<evidence type="ECO:0000256" key="1">
    <source>
        <dbReference type="ARBA" id="ARBA00022676"/>
    </source>
</evidence>
<name>A0A5B6YXQ1_DAVIN</name>
<proteinExistence type="predicted"/>
<keyword evidence="1" id="KW-0328">Glycosyltransferase</keyword>
<feature type="domain" description="Glycosyltransferase subfamily 4-like N-terminal" evidence="3">
    <location>
        <begin position="95"/>
        <end position="280"/>
    </location>
</feature>
<dbReference type="Pfam" id="PF00534">
    <property type="entry name" value="Glycos_transf_1"/>
    <property type="match status" value="1"/>
</dbReference>